<sequence length="759" mass="81905">MDILTKLIPAKPENDDEGKSSLPPLELTALQEEVQQLRVERSRKEASETSLLAELQRRCNRVIELETQLDDSRGQARRLQLECDAHRANQKQLMSLVRDTSTHTSTDSIDECPVVESLVALKAHIAALEQGRWDGKRLAAQQEEEVGSLRTQMEELKRVLVAAEKKAGHTAGGEDHKEGAPSARDLGLPEDVHVLLQRCPWTEAVLGNILVTEELYEWEAWSLFHGWSGAVAHLSQATPDFRDMVLQCTDPPRASTSHSDGDGPQPAYRRQDKTITDVGCTTLVNPDSVVLPAVGWEWLGGWRPEDGKEGGRGAKAVGAMDQEGWSYGTSCEELVWGHGSESMLIPVAGPGARPGQGGGAEEAGSIHGSGSNTGASPTKPAPQKRRIRRRRWVRVRVLAHVPGASDMVNGFLGLRARVASLEAVARKLSEQVLSLQGALNDREVQAARSDALERALVAMQGRLHKAERSLGRCRQQLAGREEDARVLSRDKEGHKEGQEGGGLRAVGEAVSEWFAGLSSESIQGQSLSRDEGGKDEPVGGGEGREESGGLKKWLFDVKSSLGRGNGVDAAAYSETEGHGTQEDAQLTPPVAQGTSRTGVHAGNSTEGRGDKPVHNGDSDGGATPLIKNAFRWFSKEVLQHASGEDPIESWAEDGGETGLERVEHRVTQGGNGEEREDENVPIEHLSETEIATLRKQLYDDEEKKEAEKTARDGGAGLGRVEPESISGHQRGSTPIGSDDQALPTQTPIEATHNTSAGVK</sequence>
<feature type="compositionally biased region" description="Polar residues" evidence="2">
    <location>
        <begin position="592"/>
        <end position="606"/>
    </location>
</feature>
<keyword evidence="4" id="KW-1185">Reference proteome</keyword>
<feature type="region of interest" description="Disordered" evidence="2">
    <location>
        <begin position="166"/>
        <end position="185"/>
    </location>
</feature>
<accession>A0A4D9DFS7</accession>
<feature type="region of interest" description="Disordered" evidence="2">
    <location>
        <begin position="573"/>
        <end position="624"/>
    </location>
</feature>
<feature type="compositionally biased region" description="Basic and acidic residues" evidence="2">
    <location>
        <begin position="607"/>
        <end position="617"/>
    </location>
</feature>
<feature type="compositionally biased region" description="Polar residues" evidence="2">
    <location>
        <begin position="742"/>
        <end position="759"/>
    </location>
</feature>
<feature type="region of interest" description="Disordered" evidence="2">
    <location>
        <begin position="249"/>
        <end position="273"/>
    </location>
</feature>
<dbReference type="Proteomes" id="UP000355283">
    <property type="component" value="Unassembled WGS sequence"/>
</dbReference>
<organism evidence="3 4">
    <name type="scientific">Nannochloropsis salina CCMP1776</name>
    <dbReference type="NCBI Taxonomy" id="1027361"/>
    <lineage>
        <taxon>Eukaryota</taxon>
        <taxon>Sar</taxon>
        <taxon>Stramenopiles</taxon>
        <taxon>Ochrophyta</taxon>
        <taxon>Eustigmatophyceae</taxon>
        <taxon>Eustigmatales</taxon>
        <taxon>Monodopsidaceae</taxon>
        <taxon>Microchloropsis</taxon>
        <taxon>Microchloropsis salina</taxon>
    </lineage>
</organism>
<gene>
    <name evidence="3" type="ORF">NSK_000900</name>
</gene>
<feature type="compositionally biased region" description="Basic and acidic residues" evidence="2">
    <location>
        <begin position="481"/>
        <end position="498"/>
    </location>
</feature>
<feature type="compositionally biased region" description="Gly residues" evidence="2">
    <location>
        <begin position="352"/>
        <end position="361"/>
    </location>
</feature>
<feature type="compositionally biased region" description="Basic and acidic residues" evidence="2">
    <location>
        <begin position="166"/>
        <end position="179"/>
    </location>
</feature>
<feature type="compositionally biased region" description="Polar residues" evidence="2">
    <location>
        <begin position="726"/>
        <end position="735"/>
    </location>
</feature>
<evidence type="ECO:0000313" key="3">
    <source>
        <dbReference type="EMBL" id="TFJ87549.1"/>
    </source>
</evidence>
<feature type="compositionally biased region" description="Basic and acidic residues" evidence="2">
    <location>
        <begin position="696"/>
        <end position="711"/>
    </location>
</feature>
<dbReference type="OrthoDB" id="10297550at2759"/>
<feature type="coiled-coil region" evidence="1">
    <location>
        <begin position="27"/>
        <end position="89"/>
    </location>
</feature>
<feature type="region of interest" description="Disordered" evidence="2">
    <location>
        <begin position="349"/>
        <end position="386"/>
    </location>
</feature>
<evidence type="ECO:0000256" key="1">
    <source>
        <dbReference type="SAM" id="Coils"/>
    </source>
</evidence>
<proteinExistence type="predicted"/>
<name>A0A4D9DFS7_9STRA</name>
<feature type="region of interest" description="Disordered" evidence="2">
    <location>
        <begin position="641"/>
        <end position="759"/>
    </location>
</feature>
<evidence type="ECO:0000256" key="2">
    <source>
        <dbReference type="SAM" id="MobiDB-lite"/>
    </source>
</evidence>
<dbReference type="EMBL" id="SDOX01000005">
    <property type="protein sequence ID" value="TFJ87549.1"/>
    <property type="molecule type" value="Genomic_DNA"/>
</dbReference>
<feature type="compositionally biased region" description="Basic and acidic residues" evidence="2">
    <location>
        <begin position="528"/>
        <end position="550"/>
    </location>
</feature>
<feature type="coiled-coil region" evidence="1">
    <location>
        <begin position="139"/>
        <end position="166"/>
    </location>
</feature>
<feature type="compositionally biased region" description="Acidic residues" evidence="2">
    <location>
        <begin position="645"/>
        <end position="655"/>
    </location>
</feature>
<comment type="caution">
    <text evidence="3">The sequence shown here is derived from an EMBL/GenBank/DDBJ whole genome shotgun (WGS) entry which is preliminary data.</text>
</comment>
<keyword evidence="1" id="KW-0175">Coiled coil</keyword>
<feature type="region of interest" description="Disordered" evidence="2">
    <location>
        <begin position="1"/>
        <end position="23"/>
    </location>
</feature>
<feature type="region of interest" description="Disordered" evidence="2">
    <location>
        <begin position="481"/>
        <end position="504"/>
    </location>
</feature>
<protein>
    <submittedName>
        <fullName evidence="3">Uncharacterized protein</fullName>
    </submittedName>
</protein>
<reference evidence="3 4" key="1">
    <citation type="submission" date="2019-01" db="EMBL/GenBank/DDBJ databases">
        <title>Nuclear Genome Assembly of the Microalgal Biofuel strain Nannochloropsis salina CCMP1776.</title>
        <authorList>
            <person name="Hovde B."/>
        </authorList>
    </citation>
    <scope>NUCLEOTIDE SEQUENCE [LARGE SCALE GENOMIC DNA]</scope>
    <source>
        <strain evidence="3 4">CCMP1776</strain>
    </source>
</reference>
<feature type="region of interest" description="Disordered" evidence="2">
    <location>
        <begin position="520"/>
        <end position="550"/>
    </location>
</feature>
<dbReference type="AlphaFoldDB" id="A0A4D9DFS7"/>
<evidence type="ECO:0000313" key="4">
    <source>
        <dbReference type="Proteomes" id="UP000355283"/>
    </source>
</evidence>